<dbReference type="Proteomes" id="UP000836841">
    <property type="component" value="Chromosome 6"/>
</dbReference>
<name>A0AAU9SS54_THLAR</name>
<protein>
    <submittedName>
        <fullName evidence="1">Uncharacterized protein</fullName>
    </submittedName>
</protein>
<dbReference type="EMBL" id="OU466862">
    <property type="protein sequence ID" value="CAH2069907.1"/>
    <property type="molecule type" value="Genomic_DNA"/>
</dbReference>
<gene>
    <name evidence="1" type="ORF">TAV2_LOCUS19119</name>
</gene>
<accession>A0AAU9SS54</accession>
<proteinExistence type="predicted"/>
<dbReference type="PANTHER" id="PTHR17985:SF8">
    <property type="entry name" value="TRANSPORT AND GOLGI ORGANIZATION PROTEIN 2 HOMOLOG"/>
    <property type="match status" value="1"/>
</dbReference>
<evidence type="ECO:0000313" key="1">
    <source>
        <dbReference type="EMBL" id="CAH2069907.1"/>
    </source>
</evidence>
<organism evidence="1 2">
    <name type="scientific">Thlaspi arvense</name>
    <name type="common">Field penny-cress</name>
    <dbReference type="NCBI Taxonomy" id="13288"/>
    <lineage>
        <taxon>Eukaryota</taxon>
        <taxon>Viridiplantae</taxon>
        <taxon>Streptophyta</taxon>
        <taxon>Embryophyta</taxon>
        <taxon>Tracheophyta</taxon>
        <taxon>Spermatophyta</taxon>
        <taxon>Magnoliopsida</taxon>
        <taxon>eudicotyledons</taxon>
        <taxon>Gunneridae</taxon>
        <taxon>Pentapetalae</taxon>
        <taxon>rosids</taxon>
        <taxon>malvids</taxon>
        <taxon>Brassicales</taxon>
        <taxon>Brassicaceae</taxon>
        <taxon>Thlaspideae</taxon>
        <taxon>Thlaspi</taxon>
    </lineage>
</organism>
<dbReference type="InterPro" id="IPR008551">
    <property type="entry name" value="TANGO2"/>
</dbReference>
<keyword evidence="2" id="KW-1185">Reference proteome</keyword>
<dbReference type="PANTHER" id="PTHR17985">
    <property type="entry name" value="SER/THR-RICH PROTEIN T10 IN DGCR REGION"/>
    <property type="match status" value="1"/>
</dbReference>
<sequence>MGIAAFEWGNKKLTLLQNRDNFDSWQKKKRTINGAAWDGDNQILSGRLEPDGGTWFGISRRGRVAFLVDRMLFSVSTNCSSSLPMCFLQLDMSPEEFARQLAQGNMLNAETMAYNLIVADITLNSMFHISRQHADARSPVATAAVGFGVHVLSLGRLDANFSQMIGDYEDKEVPPLKEISAKFMYDPVENTEGNKLSAFFVDMKVRNVTNPERYREERRYRTTSTTALTVKPIMEVNFYERYLEDGAWKHHDFTFNIA</sequence>
<evidence type="ECO:0000313" key="2">
    <source>
        <dbReference type="Proteomes" id="UP000836841"/>
    </source>
</evidence>
<dbReference type="Pfam" id="PF05742">
    <property type="entry name" value="TANGO2"/>
    <property type="match status" value="1"/>
</dbReference>
<reference evidence="1 2" key="1">
    <citation type="submission" date="2022-03" db="EMBL/GenBank/DDBJ databases">
        <authorList>
            <person name="Nunn A."/>
            <person name="Chopra R."/>
            <person name="Nunn A."/>
            <person name="Contreras Garrido A."/>
        </authorList>
    </citation>
    <scope>NUCLEOTIDE SEQUENCE [LARGE SCALE GENOMIC DNA]</scope>
</reference>
<dbReference type="AlphaFoldDB" id="A0AAU9SS54"/>